<keyword evidence="1" id="KW-0812">Transmembrane</keyword>
<evidence type="ECO:0000313" key="2">
    <source>
        <dbReference type="EMBL" id="JAR95953.1"/>
    </source>
</evidence>
<dbReference type="AlphaFoldDB" id="A0A161M1A1"/>
<name>A0A161M1A1_TRIIF</name>
<organism evidence="2">
    <name type="scientific">Triatoma infestans</name>
    <name type="common">Assassin bug</name>
    <dbReference type="NCBI Taxonomy" id="30076"/>
    <lineage>
        <taxon>Eukaryota</taxon>
        <taxon>Metazoa</taxon>
        <taxon>Ecdysozoa</taxon>
        <taxon>Arthropoda</taxon>
        <taxon>Hexapoda</taxon>
        <taxon>Insecta</taxon>
        <taxon>Pterygota</taxon>
        <taxon>Neoptera</taxon>
        <taxon>Paraneoptera</taxon>
        <taxon>Hemiptera</taxon>
        <taxon>Heteroptera</taxon>
        <taxon>Panheteroptera</taxon>
        <taxon>Cimicomorpha</taxon>
        <taxon>Reduviidae</taxon>
        <taxon>Triatominae</taxon>
        <taxon>Triatoma</taxon>
    </lineage>
</organism>
<reference evidence="2" key="1">
    <citation type="submission" date="2016-04" db="EMBL/GenBank/DDBJ databases">
        <authorList>
            <person name="Calderon-Fernandez G.M.Sr."/>
        </authorList>
    </citation>
    <scope>NUCLEOTIDE SEQUENCE</scope>
    <source>
        <strain evidence="2">Int1</strain>
        <tissue evidence="2">Integument</tissue>
    </source>
</reference>
<feature type="non-terminal residue" evidence="2">
    <location>
        <position position="1"/>
    </location>
</feature>
<sequence length="40" mass="4707">SVNLIRFFLFVFLSCRVVILSSLVSGLNVRVQKRWVCFIF</sequence>
<proteinExistence type="predicted"/>
<feature type="transmembrane region" description="Helical" evidence="1">
    <location>
        <begin position="6"/>
        <end position="24"/>
    </location>
</feature>
<keyword evidence="1" id="KW-0472">Membrane</keyword>
<keyword evidence="1" id="KW-1133">Transmembrane helix</keyword>
<protein>
    <submittedName>
        <fullName evidence="2">Mitochondrial nadh dehydrogenase subunit population variant melanosoma</fullName>
    </submittedName>
</protein>
<evidence type="ECO:0000256" key="1">
    <source>
        <dbReference type="SAM" id="Phobius"/>
    </source>
</evidence>
<accession>A0A161M1A1</accession>
<reference evidence="2" key="2">
    <citation type="journal article" date="2017" name="J. Med. Entomol.">
        <title>Transcriptome Analysis of the Triatoma infestans (Hemiptera: Reduviidae) Integument.</title>
        <authorList>
            <person name="Calderon-Fernandez G.M."/>
            <person name="Moriconi D.E."/>
            <person name="Dulbecco A.B."/>
            <person name="Juarez M.P."/>
        </authorList>
    </citation>
    <scope>NUCLEOTIDE SEQUENCE</scope>
    <source>
        <strain evidence="2">Int1</strain>
        <tissue evidence="2">Integument</tissue>
    </source>
</reference>
<dbReference type="EMBL" id="GEMB01007474">
    <property type="protein sequence ID" value="JAR95953.1"/>
    <property type="molecule type" value="Transcribed_RNA"/>
</dbReference>